<organism evidence="11 12">
    <name type="scientific">Hippolais icterina</name>
    <name type="common">icterine warbler</name>
    <dbReference type="NCBI Taxonomy" id="68497"/>
    <lineage>
        <taxon>Eukaryota</taxon>
        <taxon>Metazoa</taxon>
        <taxon>Chordata</taxon>
        <taxon>Craniata</taxon>
        <taxon>Vertebrata</taxon>
        <taxon>Euteleostomi</taxon>
        <taxon>Archelosauria</taxon>
        <taxon>Archosauria</taxon>
        <taxon>Dinosauria</taxon>
        <taxon>Saurischia</taxon>
        <taxon>Theropoda</taxon>
        <taxon>Coelurosauria</taxon>
        <taxon>Aves</taxon>
        <taxon>Neognathae</taxon>
        <taxon>Neoaves</taxon>
        <taxon>Telluraves</taxon>
        <taxon>Australaves</taxon>
        <taxon>Passeriformes</taxon>
        <taxon>Sylvioidea</taxon>
        <taxon>Sylviidae</taxon>
        <taxon>Acrocephalinae</taxon>
        <taxon>Hippolais</taxon>
    </lineage>
</organism>
<keyword evidence="3 10" id="KW-0808">Transferase</keyword>
<dbReference type="PANTHER" id="PTHR10339:SF19">
    <property type="entry name" value="GPI-LINKED NAD(P)(+)--ARGININE ADP-RIBOSYLTRANSFERASE 1"/>
    <property type="match status" value="1"/>
</dbReference>
<dbReference type="GO" id="GO:0046677">
    <property type="term" value="P:response to antibiotic"/>
    <property type="evidence" value="ECO:0007669"/>
    <property type="project" value="UniProtKB-ARBA"/>
</dbReference>
<dbReference type="GO" id="GO:0005615">
    <property type="term" value="C:extracellular space"/>
    <property type="evidence" value="ECO:0007669"/>
    <property type="project" value="UniProtKB-ARBA"/>
</dbReference>
<evidence type="ECO:0000256" key="7">
    <source>
        <dbReference type="ARBA" id="ARBA00023027"/>
    </source>
</evidence>
<evidence type="ECO:0000313" key="12">
    <source>
        <dbReference type="Proteomes" id="UP000527178"/>
    </source>
</evidence>
<evidence type="ECO:0000256" key="5">
    <source>
        <dbReference type="ARBA" id="ARBA00022729"/>
    </source>
</evidence>
<evidence type="ECO:0000256" key="8">
    <source>
        <dbReference type="ARBA" id="ARBA00023157"/>
    </source>
</evidence>
<dbReference type="EC" id="2.4.2.31" evidence="10"/>
<keyword evidence="7 10" id="KW-0520">NAD</keyword>
<feature type="non-terminal residue" evidence="11">
    <location>
        <position position="265"/>
    </location>
</feature>
<evidence type="ECO:0000256" key="9">
    <source>
        <dbReference type="ARBA" id="ARBA00047597"/>
    </source>
</evidence>
<protein>
    <recommendedName>
        <fullName evidence="10">NAD(P)(+)--arginine ADP-ribosyltransferase</fullName>
        <ecNumber evidence="10">2.4.2.31</ecNumber>
    </recommendedName>
    <alternativeName>
        <fullName evidence="10">Mono(ADP-ribosyl)transferase</fullName>
    </alternativeName>
</protein>
<sequence length="265" mass="29176">WPLPAMAPLAQTLALLAMAVVATATIEVVPLDMARDSFDDQYRGCGPAMTAALPALNRSEFQQNPLFAEAWQKAAALWQRLAAPTSPLSLEQAIAVTAYMMNGRLHSTFNDAVREARRSAQHYREDFPYKTLHFLLTQAVVTLKDAQKEKCHEYLHFDCGVWVEAKLGDTVRFGQFKPIPLGGKNVPCPVETVIEVYTCHGVDIGSFTGKPGDLGLLLIPPFETFEVTVLSQEGDKSQIQLRSTGTRSNYNCEWQKGDSTGDSLG</sequence>
<evidence type="ECO:0000256" key="1">
    <source>
        <dbReference type="ARBA" id="ARBA00009558"/>
    </source>
</evidence>
<accession>A0A7L2LY24</accession>
<evidence type="ECO:0000256" key="10">
    <source>
        <dbReference type="RuleBase" id="RU361228"/>
    </source>
</evidence>
<dbReference type="SUPFAM" id="SSF56399">
    <property type="entry name" value="ADP-ribosylation"/>
    <property type="match status" value="1"/>
</dbReference>
<dbReference type="Pfam" id="PF01129">
    <property type="entry name" value="ART"/>
    <property type="match status" value="1"/>
</dbReference>
<gene>
    <name evidence="11" type="primary">Madprt_0</name>
    <name evidence="11" type="ORF">HIPICT_R08671</name>
</gene>
<dbReference type="GO" id="GO:0003950">
    <property type="term" value="F:NAD+ poly-ADP-ribosyltransferase activity"/>
    <property type="evidence" value="ECO:0007669"/>
    <property type="project" value="UniProtKB-ARBA"/>
</dbReference>
<dbReference type="AlphaFoldDB" id="A0A7L2LY24"/>
<reference evidence="11 12" key="1">
    <citation type="submission" date="2019-09" db="EMBL/GenBank/DDBJ databases">
        <title>Bird 10,000 Genomes (B10K) Project - Family phase.</title>
        <authorList>
            <person name="Zhang G."/>
        </authorList>
    </citation>
    <scope>NUCLEOTIDE SEQUENCE [LARGE SCALE GENOMIC DNA]</scope>
    <source>
        <strain evidence="11">B10K-DU-002-18</strain>
        <tissue evidence="11">Muscle</tissue>
    </source>
</reference>
<feature type="signal peptide" evidence="10">
    <location>
        <begin position="1"/>
        <end position="24"/>
    </location>
</feature>
<feature type="non-terminal residue" evidence="11">
    <location>
        <position position="1"/>
    </location>
</feature>
<comment type="similarity">
    <text evidence="1 10">Belongs to the Arg-specific ADP-ribosyltransferase family.</text>
</comment>
<evidence type="ECO:0000256" key="6">
    <source>
        <dbReference type="ARBA" id="ARBA00022857"/>
    </source>
</evidence>
<comment type="caution">
    <text evidence="11">The sequence shown here is derived from an EMBL/GenBank/DDBJ whole genome shotgun (WGS) entry which is preliminary data.</text>
</comment>
<dbReference type="EMBL" id="VWYN01019657">
    <property type="protein sequence ID" value="NXR52538.1"/>
    <property type="molecule type" value="Genomic_DNA"/>
</dbReference>
<evidence type="ECO:0000313" key="11">
    <source>
        <dbReference type="EMBL" id="NXR52538.1"/>
    </source>
</evidence>
<proteinExistence type="inferred from homology"/>
<keyword evidence="5 10" id="KW-0732">Signal</keyword>
<dbReference type="InterPro" id="IPR000768">
    <property type="entry name" value="ART"/>
</dbReference>
<evidence type="ECO:0000256" key="2">
    <source>
        <dbReference type="ARBA" id="ARBA00022676"/>
    </source>
</evidence>
<keyword evidence="2 10" id="KW-0328">Glycosyltransferase</keyword>
<keyword evidence="4" id="KW-0548">Nucleotidyltransferase</keyword>
<evidence type="ECO:0000256" key="3">
    <source>
        <dbReference type="ARBA" id="ARBA00022679"/>
    </source>
</evidence>
<dbReference type="InterPro" id="IPR050999">
    <property type="entry name" value="ADP-ribosyltransferase_ARG"/>
</dbReference>
<keyword evidence="8" id="KW-1015">Disulfide bond</keyword>
<dbReference type="Gene3D" id="3.90.176.10">
    <property type="entry name" value="Toxin ADP-ribosyltransferase, Chain A, domain 1"/>
    <property type="match status" value="1"/>
</dbReference>
<comment type="catalytic activity">
    <reaction evidence="9 10">
        <text>L-arginyl-[protein] + NAD(+) = N(omega)-(ADP-D-ribosyl)-L-arginyl-[protein] + nicotinamide + H(+)</text>
        <dbReference type="Rhea" id="RHEA:19149"/>
        <dbReference type="Rhea" id="RHEA-COMP:10532"/>
        <dbReference type="Rhea" id="RHEA-COMP:15087"/>
        <dbReference type="ChEBI" id="CHEBI:15378"/>
        <dbReference type="ChEBI" id="CHEBI:17154"/>
        <dbReference type="ChEBI" id="CHEBI:29965"/>
        <dbReference type="ChEBI" id="CHEBI:57540"/>
        <dbReference type="ChEBI" id="CHEBI:142554"/>
        <dbReference type="EC" id="2.4.2.31"/>
    </reaction>
</comment>
<dbReference type="PROSITE" id="PS01291">
    <property type="entry name" value="ART"/>
    <property type="match status" value="1"/>
</dbReference>
<keyword evidence="6 10" id="KW-0521">NADP</keyword>
<keyword evidence="12" id="KW-1185">Reference proteome</keyword>
<dbReference type="PRINTS" id="PR00970">
    <property type="entry name" value="RIBTRNSFRASE"/>
</dbReference>
<dbReference type="PROSITE" id="PS51996">
    <property type="entry name" value="TR_MART"/>
    <property type="match status" value="1"/>
</dbReference>
<dbReference type="Proteomes" id="UP000527178">
    <property type="component" value="Unassembled WGS sequence"/>
</dbReference>
<evidence type="ECO:0000256" key="4">
    <source>
        <dbReference type="ARBA" id="ARBA00022695"/>
    </source>
</evidence>
<dbReference type="PANTHER" id="PTHR10339">
    <property type="entry name" value="ADP-RIBOSYLTRANSFERASE"/>
    <property type="match status" value="1"/>
</dbReference>
<feature type="chain" id="PRO_5029944767" description="NAD(P)(+)--arginine ADP-ribosyltransferase" evidence="10">
    <location>
        <begin position="25"/>
        <end position="265"/>
    </location>
</feature>
<dbReference type="FunFam" id="3.90.176.10:FF:000001">
    <property type="entry name" value="NAD(P)(+)--arginine ADP-ribosyltransferase"/>
    <property type="match status" value="1"/>
</dbReference>
<dbReference type="GO" id="GO:0016779">
    <property type="term" value="F:nucleotidyltransferase activity"/>
    <property type="evidence" value="ECO:0007669"/>
    <property type="project" value="UniProtKB-KW"/>
</dbReference>
<dbReference type="GO" id="GO:0044194">
    <property type="term" value="C:cytolytic granule"/>
    <property type="evidence" value="ECO:0007669"/>
    <property type="project" value="UniProtKB-ARBA"/>
</dbReference>
<name>A0A7L2LY24_9SYLV</name>
<dbReference type="GO" id="GO:0106274">
    <property type="term" value="F:NAD+-protein-arginine ADP-ribosyltransferase activity"/>
    <property type="evidence" value="ECO:0007669"/>
    <property type="project" value="UniProtKB-EC"/>
</dbReference>